<evidence type="ECO:0000256" key="1">
    <source>
        <dbReference type="SAM" id="MobiDB-lite"/>
    </source>
</evidence>
<protein>
    <submittedName>
        <fullName evidence="2">Uncharacterized protein</fullName>
    </submittedName>
</protein>
<organism evidence="2 3">
    <name type="scientific">Bradyrhizobium cosmicum</name>
    <dbReference type="NCBI Taxonomy" id="1404864"/>
    <lineage>
        <taxon>Bacteria</taxon>
        <taxon>Pseudomonadati</taxon>
        <taxon>Pseudomonadota</taxon>
        <taxon>Alphaproteobacteria</taxon>
        <taxon>Hyphomicrobiales</taxon>
        <taxon>Nitrobacteraceae</taxon>
        <taxon>Bradyrhizobium</taxon>
    </lineage>
</organism>
<sequence>MVRWDSAARIGKGRGFRRLGFKRFGFALAVVAAVSLSASRQTLAEDDKTAARPQQPQLPVSAEQALYLIRSTLLTLNDANRTGNYSVLRDLAAPEFQAKNTAADLALGFTDLRRRNFDLFSVALAAPQLSTPPYLDPNKMLRLTGFFPTRPLQINFDLTFQNVGNQWRPFAISVATPQAPAETAVAPAPAPAKKSATQKN</sequence>
<dbReference type="RefSeq" id="WP_015685383.1">
    <property type="nucleotide sequence ID" value="NC_017082.1"/>
</dbReference>
<name>A0AAI8MCN1_9BRAD</name>
<feature type="region of interest" description="Disordered" evidence="1">
    <location>
        <begin position="181"/>
        <end position="200"/>
    </location>
</feature>
<reference evidence="2 3" key="1">
    <citation type="journal article" date="2012" name="Microbes Environ.">
        <title>Complete genome sequence of Bradyrhizobium sp. S23321: insights into symbiosis evolution in soil oligotrophs.</title>
        <authorList>
            <person name="Okubo T."/>
            <person name="Tsukui T."/>
            <person name="Maita H."/>
            <person name="Okamoto S."/>
            <person name="Oshima K."/>
            <person name="Fujisawa T."/>
            <person name="Saito A."/>
            <person name="Futamata H."/>
            <person name="Hattori R."/>
            <person name="Shimomura Y."/>
            <person name="Haruta S."/>
            <person name="Morimoto S."/>
            <person name="Wang Y."/>
            <person name="Sakai Y."/>
            <person name="Hattori M."/>
            <person name="Aizawa S."/>
            <person name="Nagashima K.V.P."/>
            <person name="Masuda S."/>
            <person name="Hattori T."/>
            <person name="Yamashita A."/>
            <person name="Bao Z."/>
            <person name="Hayatsu M."/>
            <person name="Kajiya-Kanegae H."/>
            <person name="Yoshinaga I."/>
            <person name="Sakamoto K."/>
            <person name="Toyota K."/>
            <person name="Nakao M."/>
            <person name="Kohara M."/>
            <person name="Anda M."/>
            <person name="Niwa R."/>
            <person name="Jung-Hwan P."/>
            <person name="Sameshima-Saito R."/>
            <person name="Tokuda S."/>
            <person name="Yamamoto S."/>
            <person name="Yamamoto S."/>
            <person name="Yokoyama T."/>
            <person name="Akutsu T."/>
            <person name="Nakamura Y."/>
            <person name="Nakahira-Yanaka Y."/>
            <person name="Takada Hoshino Y."/>
            <person name="Hirakawa H."/>
            <person name="Mitsui H."/>
            <person name="Terasawa K."/>
            <person name="Itakura M."/>
            <person name="Sato S."/>
            <person name="Ikeda-Ohtsubo W."/>
            <person name="Sakakura N."/>
            <person name="Kaminuma E."/>
            <person name="Minamisawa K."/>
        </authorList>
    </citation>
    <scope>NUCLEOTIDE SEQUENCE [LARGE SCALE GENOMIC DNA]</scope>
    <source>
        <strain evidence="2 3">S23321</strain>
    </source>
</reference>
<dbReference type="EMBL" id="AP012279">
    <property type="protein sequence ID" value="BAL76064.1"/>
    <property type="molecule type" value="Genomic_DNA"/>
</dbReference>
<gene>
    <name evidence="2" type="ORF">S23_28550</name>
</gene>
<accession>A0AAI8MCN1</accession>
<proteinExistence type="predicted"/>
<dbReference type="AlphaFoldDB" id="A0AAI8MCN1"/>
<dbReference type="Proteomes" id="UP000007886">
    <property type="component" value="Chromosome"/>
</dbReference>
<keyword evidence="3" id="KW-1185">Reference proteome</keyword>
<evidence type="ECO:0000313" key="3">
    <source>
        <dbReference type="Proteomes" id="UP000007886"/>
    </source>
</evidence>
<dbReference type="KEGG" id="brs:S23_28550"/>
<evidence type="ECO:0000313" key="2">
    <source>
        <dbReference type="EMBL" id="BAL76064.1"/>
    </source>
</evidence>